<dbReference type="HOGENOM" id="CLU_077368_0_0_9"/>
<sequence>MGMVSEFSNAANAASYASAVQSENTAQETSSSKRAAANVTGRTIGTPRLSDKAAKYYEQLQKKYSNMDFILVSEDQKEQAKSQASGYANASRMVVLIDEDKIERMAEDENYRAKYEQIIASSASGISQLKSSLSASGANVKGFGMQVNDNGTASYFAVLEKSSAAQKERIEKKAAEKKEAKKAADRKAEAKKAEKKRKDKLEEDDDDGDSDTITITASSIEDLIKKIGDYTQMSMSDNVLTDSEQKVGQHIDFKG</sequence>
<gene>
    <name evidence="2" type="ORF">BACPEC_01913</name>
</gene>
<dbReference type="InterPro" id="IPR046097">
    <property type="entry name" value="DUF6033"/>
</dbReference>
<dbReference type="STRING" id="483218.BACPEC_01913"/>
<keyword evidence="3" id="KW-1185">Reference proteome</keyword>
<evidence type="ECO:0000313" key="3">
    <source>
        <dbReference type="Proteomes" id="UP000003136"/>
    </source>
</evidence>
<comment type="caution">
    <text evidence="2">The sequence shown here is derived from an EMBL/GenBank/DDBJ whole genome shotgun (WGS) entry which is preliminary data.</text>
</comment>
<name>B7AS58_9FIRM</name>
<organism evidence="2 3">
    <name type="scientific">[Bacteroides] pectinophilus ATCC 43243</name>
    <dbReference type="NCBI Taxonomy" id="483218"/>
    <lineage>
        <taxon>Bacteria</taxon>
        <taxon>Bacillati</taxon>
        <taxon>Bacillota</taxon>
        <taxon>Clostridia</taxon>
        <taxon>Eubacteriales</taxon>
    </lineage>
</organism>
<proteinExistence type="predicted"/>
<dbReference type="AlphaFoldDB" id="B7AS58"/>
<reference evidence="2 3" key="1">
    <citation type="submission" date="2008-11" db="EMBL/GenBank/DDBJ databases">
        <title>Draft genome sequence of Bacteroides pectinophilus (ATCC 43243).</title>
        <authorList>
            <person name="Sudarsanam P."/>
            <person name="Ley R."/>
            <person name="Guruge J."/>
            <person name="Turnbaugh P.J."/>
            <person name="Mahowald M."/>
            <person name="Liep D."/>
            <person name="Gordon J."/>
        </authorList>
    </citation>
    <scope>NUCLEOTIDE SEQUENCE [LARGE SCALE GENOMIC DNA]</scope>
    <source>
        <strain evidence="2 3">ATCC 43243</strain>
    </source>
</reference>
<dbReference type="Pfam" id="PF19498">
    <property type="entry name" value="DUF6033"/>
    <property type="match status" value="1"/>
</dbReference>
<reference evidence="2 3" key="2">
    <citation type="submission" date="2008-11" db="EMBL/GenBank/DDBJ databases">
        <authorList>
            <person name="Fulton L."/>
            <person name="Clifton S."/>
            <person name="Fulton B."/>
            <person name="Xu J."/>
            <person name="Minx P."/>
            <person name="Pepin K.H."/>
            <person name="Johnson M."/>
            <person name="Bhonagiri V."/>
            <person name="Nash W.E."/>
            <person name="Mardis E.R."/>
            <person name="Wilson R.K."/>
        </authorList>
    </citation>
    <scope>NUCLEOTIDE SEQUENCE [LARGE SCALE GENOMIC DNA]</scope>
    <source>
        <strain evidence="2 3">ATCC 43243</strain>
    </source>
</reference>
<dbReference type="EMBL" id="ABVQ01000036">
    <property type="protein sequence ID" value="EEC57404.1"/>
    <property type="molecule type" value="Genomic_DNA"/>
</dbReference>
<feature type="compositionally biased region" description="Polar residues" evidence="1">
    <location>
        <begin position="20"/>
        <end position="33"/>
    </location>
</feature>
<protein>
    <submittedName>
        <fullName evidence="2">Uncharacterized protein</fullName>
    </submittedName>
</protein>
<feature type="region of interest" description="Disordered" evidence="1">
    <location>
        <begin position="18"/>
        <end position="45"/>
    </location>
</feature>
<accession>B7AS58</accession>
<evidence type="ECO:0000313" key="2">
    <source>
        <dbReference type="EMBL" id="EEC57404.1"/>
    </source>
</evidence>
<dbReference type="Proteomes" id="UP000003136">
    <property type="component" value="Unassembled WGS sequence"/>
</dbReference>
<evidence type="ECO:0000256" key="1">
    <source>
        <dbReference type="SAM" id="MobiDB-lite"/>
    </source>
</evidence>
<feature type="region of interest" description="Disordered" evidence="1">
    <location>
        <begin position="167"/>
        <end position="214"/>
    </location>
</feature>
<feature type="compositionally biased region" description="Basic and acidic residues" evidence="1">
    <location>
        <begin position="167"/>
        <end position="192"/>
    </location>
</feature>
<dbReference type="eggNOG" id="ENOG502ZEF6">
    <property type="taxonomic scope" value="Bacteria"/>
</dbReference>